<accession>C3ZT29</accession>
<reference evidence="2" key="1">
    <citation type="journal article" date="2008" name="Nature">
        <title>The amphioxus genome and the evolution of the chordate karyotype.</title>
        <authorList>
            <consortium name="US DOE Joint Genome Institute (JGI-PGF)"/>
            <person name="Putnam N.H."/>
            <person name="Butts T."/>
            <person name="Ferrier D.E.K."/>
            <person name="Furlong R.F."/>
            <person name="Hellsten U."/>
            <person name="Kawashima T."/>
            <person name="Robinson-Rechavi M."/>
            <person name="Shoguchi E."/>
            <person name="Terry A."/>
            <person name="Yu J.-K."/>
            <person name="Benito-Gutierrez E.L."/>
            <person name="Dubchak I."/>
            <person name="Garcia-Fernandez J."/>
            <person name="Gibson-Brown J.J."/>
            <person name="Grigoriev I.V."/>
            <person name="Horton A.C."/>
            <person name="de Jong P.J."/>
            <person name="Jurka J."/>
            <person name="Kapitonov V.V."/>
            <person name="Kohara Y."/>
            <person name="Kuroki Y."/>
            <person name="Lindquist E."/>
            <person name="Lucas S."/>
            <person name="Osoegawa K."/>
            <person name="Pennacchio L.A."/>
            <person name="Salamov A.A."/>
            <person name="Satou Y."/>
            <person name="Sauka-Spengler T."/>
            <person name="Schmutz J."/>
            <person name="Shin-I T."/>
            <person name="Toyoda A."/>
            <person name="Bronner-Fraser M."/>
            <person name="Fujiyama A."/>
            <person name="Holland L.Z."/>
            <person name="Holland P.W.H."/>
            <person name="Satoh N."/>
            <person name="Rokhsar D.S."/>
        </authorList>
    </citation>
    <scope>NUCLEOTIDE SEQUENCE [LARGE SCALE GENOMIC DNA]</scope>
    <source>
        <strain evidence="2">S238N-H82</strain>
        <tissue evidence="2">Testes</tissue>
    </source>
</reference>
<dbReference type="InParanoid" id="C3ZT29"/>
<dbReference type="AlphaFoldDB" id="C3ZT29"/>
<gene>
    <name evidence="2" type="ORF">BRAFLDRAFT_86667</name>
</gene>
<protein>
    <submittedName>
        <fullName evidence="2">Uncharacterized protein</fullName>
    </submittedName>
</protein>
<sequence>SIPPHLQKDVSGDRTLIQKNVTCVLVSDKKTFRSSFVATRREESDTNVCQTSGDLVRTNNTGYAVDGPQMSNETVSNKTADVIKDVNLTMKNSTAIYDNVKPTNLDTPTTAQPLPNQDQREVQTIILSVSSAGIVFSAVVISCLVKRWRSRRHDNQQAQPVVSIRNWIIPTGGHGNDGGATVDMTTEGDLPAYWEISEDYFYSNNFRHWSSEGDISSYWDIPDEFFDFNNPGYRYRWSLVPSDENPYWQIPDEFFDFNNPGYRCRRSSMPSDENPYWQIPDEYYNYQNTSRQANWRPSSLPLTLDVRYENCVQEENVERWEWQPSHLDAQDEDDHVTTFYAARAEVALPEIRKMQTAHALYRSPARLNKCKVYTNRAAEIRKKAGGAVYGTPALQKQKPLQLFAKGAYGSKDLKIRSVDQRVAAYGANRIKRLHYQNPIRMTRGQKSIAFCGIKSQYRDNRAYMLTDQLHWFERSRYAPISKSSGDVLKIYYQERDGVRLHKSWSQEISPADESGPASAKKAGARRLSV</sequence>
<dbReference type="EMBL" id="GG666676">
    <property type="protein sequence ID" value="EEN44235.1"/>
    <property type="molecule type" value="Genomic_DNA"/>
</dbReference>
<feature type="region of interest" description="Disordered" evidence="1">
    <location>
        <begin position="506"/>
        <end position="529"/>
    </location>
</feature>
<organism>
    <name type="scientific">Branchiostoma floridae</name>
    <name type="common">Florida lancelet</name>
    <name type="synonym">Amphioxus</name>
    <dbReference type="NCBI Taxonomy" id="7739"/>
    <lineage>
        <taxon>Eukaryota</taxon>
        <taxon>Metazoa</taxon>
        <taxon>Chordata</taxon>
        <taxon>Cephalochordata</taxon>
        <taxon>Leptocardii</taxon>
        <taxon>Amphioxiformes</taxon>
        <taxon>Branchiostomatidae</taxon>
        <taxon>Branchiostoma</taxon>
    </lineage>
</organism>
<name>C3ZT29_BRAFL</name>
<feature type="non-terminal residue" evidence="2">
    <location>
        <position position="1"/>
    </location>
</feature>
<evidence type="ECO:0000313" key="2">
    <source>
        <dbReference type="EMBL" id="EEN44235.1"/>
    </source>
</evidence>
<evidence type="ECO:0000256" key="1">
    <source>
        <dbReference type="SAM" id="MobiDB-lite"/>
    </source>
</evidence>
<proteinExistence type="predicted"/>